<sequence length="305" mass="31320">MPDDRRPETFRLLVVPGVTPDKWTRVWSERLPDVELRLEPTEAAAAPGHLSAGADAGLIRLPVDPAEFHAIPLYTEATVAVVPKDHLLAAADELTVADLADETLLSPLDDVLTWPAVPAPVLAERPATTAAAVEWVAAEVGVLVVPQSLARAHHRKDLTYRVVTDAPQSSVALVWVRDRHTDLVEEMIGIVRGRTANSTRGRSSGAAAGRDGGAGGGGSSGGRGAGGGRDGGGRDGGAGVGGGGEQAGQRPARQQGRQPAAQGRQSTGQPGRQPGRQQPGRSGTGSGAAGRGASPRGGPAKRRGR</sequence>
<keyword evidence="8" id="KW-1185">Reference proteome</keyword>
<comment type="similarity">
    <text evidence="1">Belongs to the LysR transcriptional regulatory family.</text>
</comment>
<evidence type="ECO:0000256" key="1">
    <source>
        <dbReference type="ARBA" id="ARBA00009437"/>
    </source>
</evidence>
<dbReference type="Pfam" id="PF03466">
    <property type="entry name" value="LysR_substrate"/>
    <property type="match status" value="1"/>
</dbReference>
<feature type="compositionally biased region" description="Gly residues" evidence="5">
    <location>
        <begin position="210"/>
        <end position="246"/>
    </location>
</feature>
<name>A0A9Q9IE24_9ACTN</name>
<proteinExistence type="inferred from homology"/>
<evidence type="ECO:0000256" key="2">
    <source>
        <dbReference type="ARBA" id="ARBA00023015"/>
    </source>
</evidence>
<dbReference type="GO" id="GO:0003700">
    <property type="term" value="F:DNA-binding transcription factor activity"/>
    <property type="evidence" value="ECO:0007669"/>
    <property type="project" value="TreeGrafter"/>
</dbReference>
<gene>
    <name evidence="7" type="ORF">Daura_29025</name>
</gene>
<evidence type="ECO:0000256" key="5">
    <source>
        <dbReference type="SAM" id="MobiDB-lite"/>
    </source>
</evidence>
<evidence type="ECO:0000313" key="7">
    <source>
        <dbReference type="EMBL" id="UWZ50850.1"/>
    </source>
</evidence>
<dbReference type="EMBL" id="CP073767">
    <property type="protein sequence ID" value="UWZ50850.1"/>
    <property type="molecule type" value="Genomic_DNA"/>
</dbReference>
<keyword evidence="3" id="KW-0238">DNA-binding</keyword>
<reference evidence="7" key="1">
    <citation type="submission" date="2021-04" db="EMBL/GenBank/DDBJ databases">
        <title>Dactylosporangium aurantiacum NRRL B-8018 full assembly.</title>
        <authorList>
            <person name="Hartkoorn R.C."/>
            <person name="Beaudoing E."/>
            <person name="Hot D."/>
        </authorList>
    </citation>
    <scope>NUCLEOTIDE SEQUENCE</scope>
    <source>
        <strain evidence="7">NRRL B-8018</strain>
    </source>
</reference>
<dbReference type="RefSeq" id="WP_081970517.1">
    <property type="nucleotide sequence ID" value="NZ_CP073767.1"/>
</dbReference>
<dbReference type="InterPro" id="IPR005119">
    <property type="entry name" value="LysR_subst-bd"/>
</dbReference>
<dbReference type="Gene3D" id="3.40.190.290">
    <property type="match status" value="1"/>
</dbReference>
<dbReference type="GO" id="GO:0003677">
    <property type="term" value="F:DNA binding"/>
    <property type="evidence" value="ECO:0007669"/>
    <property type="project" value="UniProtKB-KW"/>
</dbReference>
<evidence type="ECO:0000256" key="4">
    <source>
        <dbReference type="ARBA" id="ARBA00023163"/>
    </source>
</evidence>
<evidence type="ECO:0000313" key="8">
    <source>
        <dbReference type="Proteomes" id="UP001058003"/>
    </source>
</evidence>
<dbReference type="OrthoDB" id="3388207at2"/>
<evidence type="ECO:0000256" key="3">
    <source>
        <dbReference type="ARBA" id="ARBA00023125"/>
    </source>
</evidence>
<dbReference type="Proteomes" id="UP001058003">
    <property type="component" value="Chromosome"/>
</dbReference>
<protein>
    <submittedName>
        <fullName evidence="7">LysR family transcriptional regulator substrate-binding protein</fullName>
    </submittedName>
</protein>
<feature type="compositionally biased region" description="Low complexity" evidence="5">
    <location>
        <begin position="200"/>
        <end position="209"/>
    </location>
</feature>
<feature type="region of interest" description="Disordered" evidence="5">
    <location>
        <begin position="195"/>
        <end position="305"/>
    </location>
</feature>
<feature type="domain" description="LysR substrate-binding" evidence="6">
    <location>
        <begin position="26"/>
        <end position="193"/>
    </location>
</feature>
<dbReference type="KEGG" id="daur:Daura_29025"/>
<dbReference type="AlphaFoldDB" id="A0A9Q9IE24"/>
<feature type="compositionally biased region" description="Low complexity" evidence="5">
    <location>
        <begin position="247"/>
        <end position="281"/>
    </location>
</feature>
<dbReference type="Gene3D" id="3.40.190.10">
    <property type="entry name" value="Periplasmic binding protein-like II"/>
    <property type="match status" value="2"/>
</dbReference>
<keyword evidence="2" id="KW-0805">Transcription regulation</keyword>
<accession>A0A9Q9IE24</accession>
<dbReference type="PANTHER" id="PTHR30346">
    <property type="entry name" value="TRANSCRIPTIONAL DUAL REGULATOR HCAR-RELATED"/>
    <property type="match status" value="1"/>
</dbReference>
<organism evidence="7 8">
    <name type="scientific">Dactylosporangium aurantiacum</name>
    <dbReference type="NCBI Taxonomy" id="35754"/>
    <lineage>
        <taxon>Bacteria</taxon>
        <taxon>Bacillati</taxon>
        <taxon>Actinomycetota</taxon>
        <taxon>Actinomycetes</taxon>
        <taxon>Micromonosporales</taxon>
        <taxon>Micromonosporaceae</taxon>
        <taxon>Dactylosporangium</taxon>
    </lineage>
</organism>
<dbReference type="GO" id="GO:0032993">
    <property type="term" value="C:protein-DNA complex"/>
    <property type="evidence" value="ECO:0007669"/>
    <property type="project" value="TreeGrafter"/>
</dbReference>
<dbReference type="CDD" id="cd05466">
    <property type="entry name" value="PBP2_LTTR_substrate"/>
    <property type="match status" value="1"/>
</dbReference>
<keyword evidence="4" id="KW-0804">Transcription</keyword>
<dbReference type="SUPFAM" id="SSF53850">
    <property type="entry name" value="Periplasmic binding protein-like II"/>
    <property type="match status" value="1"/>
</dbReference>
<evidence type="ECO:0000259" key="6">
    <source>
        <dbReference type="Pfam" id="PF03466"/>
    </source>
</evidence>
<dbReference type="PANTHER" id="PTHR30346:SF0">
    <property type="entry name" value="HCA OPERON TRANSCRIPTIONAL ACTIVATOR HCAR"/>
    <property type="match status" value="1"/>
</dbReference>